<organism evidence="1 2">
    <name type="scientific">Candidatus Curtissbacteria bacterium RIFCSPLOWO2_02_FULL_40_13b</name>
    <dbReference type="NCBI Taxonomy" id="1797733"/>
    <lineage>
        <taxon>Bacteria</taxon>
        <taxon>Candidatus Curtissiibacteriota</taxon>
    </lineage>
</organism>
<comment type="caution">
    <text evidence="1">The sequence shown here is derived from an EMBL/GenBank/DDBJ whole genome shotgun (WGS) entry which is preliminary data.</text>
</comment>
<accession>A0A1F5HUL8</accession>
<protein>
    <submittedName>
        <fullName evidence="1">Uncharacterized protein</fullName>
    </submittedName>
</protein>
<dbReference type="AlphaFoldDB" id="A0A1F5HUL8"/>
<reference evidence="1 2" key="1">
    <citation type="journal article" date="2016" name="Nat. Commun.">
        <title>Thousands of microbial genomes shed light on interconnected biogeochemical processes in an aquifer system.</title>
        <authorList>
            <person name="Anantharaman K."/>
            <person name="Brown C.T."/>
            <person name="Hug L.A."/>
            <person name="Sharon I."/>
            <person name="Castelle C.J."/>
            <person name="Probst A.J."/>
            <person name="Thomas B.C."/>
            <person name="Singh A."/>
            <person name="Wilkins M.J."/>
            <person name="Karaoz U."/>
            <person name="Brodie E.L."/>
            <person name="Williams K.H."/>
            <person name="Hubbard S.S."/>
            <person name="Banfield J.F."/>
        </authorList>
    </citation>
    <scope>NUCLEOTIDE SEQUENCE [LARGE SCALE GENOMIC DNA]</scope>
</reference>
<dbReference type="Proteomes" id="UP000178845">
    <property type="component" value="Unassembled WGS sequence"/>
</dbReference>
<name>A0A1F5HUL8_9BACT</name>
<evidence type="ECO:0000313" key="1">
    <source>
        <dbReference type="EMBL" id="OGE07874.1"/>
    </source>
</evidence>
<dbReference type="EMBL" id="MFBW01000030">
    <property type="protein sequence ID" value="OGE07874.1"/>
    <property type="molecule type" value="Genomic_DNA"/>
</dbReference>
<proteinExistence type="predicted"/>
<gene>
    <name evidence="1" type="ORF">A3I53_04285</name>
</gene>
<evidence type="ECO:0000313" key="2">
    <source>
        <dbReference type="Proteomes" id="UP000178845"/>
    </source>
</evidence>
<sequence>MQARQGRANLTILKADKFLASYGQITTLGQTFVDIWNLPIWYAKEFTKSLKEKIDELLP</sequence>